<dbReference type="InterPro" id="IPR002130">
    <property type="entry name" value="Cyclophilin-type_PPIase_dom"/>
</dbReference>
<sequence>MRIVRYQVAAVAALFLLNVAQAQKYRAVIYTDQGNITLELFDKTPLHRDNFIKLARQRFYDGLLFHRVIPEFMIQGGDPDSKTAKPGQLLGDGDLGYRLPAEFVPEYFHKRGALAQARDDNPAKESSASQFYIVVGKKFDEEGYRKLKEKRNVIVPEDRKETYSTIGGAPHLDGNYTVYGQVLKGMEIADSIVAAPRDKNDRPLKDQRIKTIKIRKRFLGLWL</sequence>
<dbReference type="EMBL" id="JAOTPL010000003">
    <property type="protein sequence ID" value="MCU7693464.1"/>
    <property type="molecule type" value="Genomic_DNA"/>
</dbReference>
<comment type="similarity">
    <text evidence="2">Belongs to the cyclophilin-type PPIase family.</text>
</comment>
<reference evidence="8" key="1">
    <citation type="submission" date="2022-10" db="EMBL/GenBank/DDBJ databases">
        <authorList>
            <person name="Kim H.S."/>
            <person name="Kim J.-S."/>
            <person name="Suh M.K."/>
            <person name="Eom M.K."/>
            <person name="Lee J.-S."/>
        </authorList>
    </citation>
    <scope>NUCLEOTIDE SEQUENCE</scope>
    <source>
        <strain evidence="8">LIP-5</strain>
    </source>
</reference>
<dbReference type="PANTHER" id="PTHR45625:SF4">
    <property type="entry name" value="PEPTIDYLPROLYL ISOMERASE DOMAIN AND WD REPEAT-CONTAINING PROTEIN 1"/>
    <property type="match status" value="1"/>
</dbReference>
<dbReference type="PIRSF" id="PIRSF001467">
    <property type="entry name" value="Peptidylpro_ismrse"/>
    <property type="match status" value="1"/>
</dbReference>
<dbReference type="InterPro" id="IPR020892">
    <property type="entry name" value="Cyclophilin-type_PPIase_CS"/>
</dbReference>
<dbReference type="AlphaFoldDB" id="A0AAE3LJK0"/>
<dbReference type="InterPro" id="IPR044666">
    <property type="entry name" value="Cyclophilin_A-like"/>
</dbReference>
<comment type="function">
    <text evidence="1">PPIases accelerate the folding of proteins. It catalyzes the cis-trans isomerization of proline imidic peptide bonds in oligopeptides.</text>
</comment>
<evidence type="ECO:0000256" key="1">
    <source>
        <dbReference type="ARBA" id="ARBA00002388"/>
    </source>
</evidence>
<evidence type="ECO:0000313" key="9">
    <source>
        <dbReference type="Proteomes" id="UP001209317"/>
    </source>
</evidence>
<dbReference type="InterPro" id="IPR024936">
    <property type="entry name" value="Cyclophilin-type_PPIase"/>
</dbReference>
<protein>
    <recommendedName>
        <fullName evidence="3">peptidylprolyl isomerase</fullName>
        <ecNumber evidence="3">5.2.1.8</ecNumber>
    </recommendedName>
</protein>
<dbReference type="InterPro" id="IPR029000">
    <property type="entry name" value="Cyclophilin-like_dom_sf"/>
</dbReference>
<dbReference type="RefSeq" id="WP_263036952.1">
    <property type="nucleotide sequence ID" value="NZ_JAOTPL010000003.1"/>
</dbReference>
<evidence type="ECO:0000256" key="3">
    <source>
        <dbReference type="ARBA" id="ARBA00013194"/>
    </source>
</evidence>
<feature type="signal peptide" evidence="6">
    <location>
        <begin position="1"/>
        <end position="22"/>
    </location>
</feature>
<dbReference type="PROSITE" id="PS00170">
    <property type="entry name" value="CSA_PPIASE_1"/>
    <property type="match status" value="1"/>
</dbReference>
<dbReference type="PROSITE" id="PS50072">
    <property type="entry name" value="CSA_PPIASE_2"/>
    <property type="match status" value="1"/>
</dbReference>
<evidence type="ECO:0000256" key="5">
    <source>
        <dbReference type="ARBA" id="ARBA00023235"/>
    </source>
</evidence>
<keyword evidence="5 8" id="KW-0413">Isomerase</keyword>
<keyword evidence="6" id="KW-0732">Signal</keyword>
<evidence type="ECO:0000256" key="4">
    <source>
        <dbReference type="ARBA" id="ARBA00023110"/>
    </source>
</evidence>
<organism evidence="8 9">
    <name type="scientific">Haoranjiania flava</name>
    <dbReference type="NCBI Taxonomy" id="1856322"/>
    <lineage>
        <taxon>Bacteria</taxon>
        <taxon>Pseudomonadati</taxon>
        <taxon>Bacteroidota</taxon>
        <taxon>Chitinophagia</taxon>
        <taxon>Chitinophagales</taxon>
        <taxon>Chitinophagaceae</taxon>
        <taxon>Haoranjiania</taxon>
    </lineage>
</organism>
<dbReference type="PANTHER" id="PTHR45625">
    <property type="entry name" value="PEPTIDYL-PROLYL CIS-TRANS ISOMERASE-RELATED"/>
    <property type="match status" value="1"/>
</dbReference>
<feature type="domain" description="PPIase cyclophilin-type" evidence="7">
    <location>
        <begin position="34"/>
        <end position="214"/>
    </location>
</feature>
<dbReference type="EC" id="5.2.1.8" evidence="3"/>
<dbReference type="Pfam" id="PF00160">
    <property type="entry name" value="Pro_isomerase"/>
    <property type="match status" value="1"/>
</dbReference>
<comment type="caution">
    <text evidence="8">The sequence shown here is derived from an EMBL/GenBank/DDBJ whole genome shotgun (WGS) entry which is preliminary data.</text>
</comment>
<dbReference type="SUPFAM" id="SSF50891">
    <property type="entry name" value="Cyclophilin-like"/>
    <property type="match status" value="1"/>
</dbReference>
<keyword evidence="4" id="KW-0697">Rotamase</keyword>
<evidence type="ECO:0000256" key="2">
    <source>
        <dbReference type="ARBA" id="ARBA00007365"/>
    </source>
</evidence>
<gene>
    <name evidence="8" type="ORF">OD355_02925</name>
</gene>
<dbReference type="Proteomes" id="UP001209317">
    <property type="component" value="Unassembled WGS sequence"/>
</dbReference>
<dbReference type="GO" id="GO:0006457">
    <property type="term" value="P:protein folding"/>
    <property type="evidence" value="ECO:0007669"/>
    <property type="project" value="InterPro"/>
</dbReference>
<dbReference type="CDD" id="cd00317">
    <property type="entry name" value="cyclophilin"/>
    <property type="match status" value="1"/>
</dbReference>
<dbReference type="Gene3D" id="2.40.100.10">
    <property type="entry name" value="Cyclophilin-like"/>
    <property type="match status" value="1"/>
</dbReference>
<proteinExistence type="inferred from homology"/>
<evidence type="ECO:0000313" key="8">
    <source>
        <dbReference type="EMBL" id="MCU7693464.1"/>
    </source>
</evidence>
<evidence type="ECO:0000256" key="6">
    <source>
        <dbReference type="SAM" id="SignalP"/>
    </source>
</evidence>
<keyword evidence="9" id="KW-1185">Reference proteome</keyword>
<name>A0AAE3LJK0_9BACT</name>
<accession>A0AAE3LJK0</accession>
<evidence type="ECO:0000259" key="7">
    <source>
        <dbReference type="PROSITE" id="PS50072"/>
    </source>
</evidence>
<feature type="chain" id="PRO_5042298069" description="peptidylprolyl isomerase" evidence="6">
    <location>
        <begin position="23"/>
        <end position="223"/>
    </location>
</feature>
<dbReference type="GO" id="GO:0003755">
    <property type="term" value="F:peptidyl-prolyl cis-trans isomerase activity"/>
    <property type="evidence" value="ECO:0007669"/>
    <property type="project" value="UniProtKB-KW"/>
</dbReference>